<dbReference type="FunFam" id="3.20.20.70:FF:000059">
    <property type="entry name" value="N-ethylmaleimide reductase, FMN-linked"/>
    <property type="match status" value="1"/>
</dbReference>
<dbReference type="SUPFAM" id="SSF51395">
    <property type="entry name" value="FMN-linked oxidoreductases"/>
    <property type="match status" value="1"/>
</dbReference>
<evidence type="ECO:0000256" key="2">
    <source>
        <dbReference type="ARBA" id="ARBA00005979"/>
    </source>
</evidence>
<dbReference type="AlphaFoldDB" id="A0A838L1S9"/>
<protein>
    <submittedName>
        <fullName evidence="5">Alkene reductase</fullName>
    </submittedName>
</protein>
<dbReference type="PANTHER" id="PTHR22893:SF98">
    <property type="entry name" value="OXIDOREDUCTASE"/>
    <property type="match status" value="1"/>
</dbReference>
<dbReference type="InterPro" id="IPR013785">
    <property type="entry name" value="Aldolase_TIM"/>
</dbReference>
<dbReference type="EMBL" id="JACEIB010000002">
    <property type="protein sequence ID" value="MBA2933144.1"/>
    <property type="molecule type" value="Genomic_DNA"/>
</dbReference>
<dbReference type="Gene3D" id="3.20.20.70">
    <property type="entry name" value="Aldolase class I"/>
    <property type="match status" value="1"/>
</dbReference>
<reference evidence="5 6" key="1">
    <citation type="submission" date="2020-07" db="EMBL/GenBank/DDBJ databases">
        <authorList>
            <person name="Sun Q."/>
        </authorList>
    </citation>
    <scope>NUCLEOTIDE SEQUENCE [LARGE SCALE GENOMIC DNA]</scope>
    <source>
        <strain evidence="5 6">CGMCC 1.13654</strain>
    </source>
</reference>
<dbReference type="InterPro" id="IPR045247">
    <property type="entry name" value="Oye-like"/>
</dbReference>
<evidence type="ECO:0000259" key="4">
    <source>
        <dbReference type="Pfam" id="PF00724"/>
    </source>
</evidence>
<dbReference type="RefSeq" id="WP_160366300.1">
    <property type="nucleotide sequence ID" value="NZ_JACEIB010000002.1"/>
</dbReference>
<evidence type="ECO:0000313" key="6">
    <source>
        <dbReference type="Proteomes" id="UP000570166"/>
    </source>
</evidence>
<evidence type="ECO:0000256" key="1">
    <source>
        <dbReference type="ARBA" id="ARBA00001917"/>
    </source>
</evidence>
<feature type="domain" description="NADH:flavin oxidoreductase/NADH oxidase N-terminal" evidence="4">
    <location>
        <begin position="3"/>
        <end position="332"/>
    </location>
</feature>
<dbReference type="Proteomes" id="UP000570166">
    <property type="component" value="Unassembled WGS sequence"/>
</dbReference>
<dbReference type="GO" id="GO:0010181">
    <property type="term" value="F:FMN binding"/>
    <property type="evidence" value="ECO:0007669"/>
    <property type="project" value="InterPro"/>
</dbReference>
<organism evidence="5 6">
    <name type="scientific">Sphingomonas chungangi</name>
    <dbReference type="NCBI Taxonomy" id="2683589"/>
    <lineage>
        <taxon>Bacteria</taxon>
        <taxon>Pseudomonadati</taxon>
        <taxon>Pseudomonadota</taxon>
        <taxon>Alphaproteobacteria</taxon>
        <taxon>Sphingomonadales</taxon>
        <taxon>Sphingomonadaceae</taxon>
        <taxon>Sphingomonas</taxon>
    </lineage>
</organism>
<comment type="caution">
    <text evidence="5">The sequence shown here is derived from an EMBL/GenBank/DDBJ whole genome shotgun (WGS) entry which is preliminary data.</text>
</comment>
<dbReference type="Pfam" id="PF00724">
    <property type="entry name" value="Oxidored_FMN"/>
    <property type="match status" value="1"/>
</dbReference>
<evidence type="ECO:0000256" key="3">
    <source>
        <dbReference type="ARBA" id="ARBA00023002"/>
    </source>
</evidence>
<comment type="cofactor">
    <cofactor evidence="1">
        <name>FMN</name>
        <dbReference type="ChEBI" id="CHEBI:58210"/>
    </cofactor>
</comment>
<dbReference type="CDD" id="cd02933">
    <property type="entry name" value="OYE_like_FMN"/>
    <property type="match status" value="1"/>
</dbReference>
<sequence>MTDLFSPLQIGALDLPNRVWMSAMTRTRATEDNVPTEAMAEYFAQRADAGLIVTDCTAVSAQGKGVIRGPGLWRDDQIAGWRMVTDRVHRAGGRIFCQIWHCGRVAHPGMRDGEMPVAPSPIPATGDFFLPSGRVDFPIPRELRIEEISGIVADFAQATRNALAAGFDGVELHGANGYLHDQFLQDGSNKRSDAYGGSAENRARLMIETTQAMIEAWDAAHVGVRLSPSSFLYGMEDSNKQETFGTVIDGLNGLGIAYLTLLEPNAKDAEKGVQIEHVAETFRAQVAVPLIVNTGFDRAKGNAVIADGKADAVAFGVPYIANPDLVERLRADAPFNKPDPSTFYGVGAKGYTDYPTVADVEPA</sequence>
<proteinExistence type="inferred from homology"/>
<evidence type="ECO:0000313" key="5">
    <source>
        <dbReference type="EMBL" id="MBA2933144.1"/>
    </source>
</evidence>
<keyword evidence="3" id="KW-0560">Oxidoreductase</keyword>
<name>A0A838L1S9_9SPHN</name>
<comment type="similarity">
    <text evidence="2">Belongs to the NADH:flavin oxidoreductase/NADH oxidase family.</text>
</comment>
<keyword evidence="6" id="KW-1185">Reference proteome</keyword>
<dbReference type="GO" id="GO:0005829">
    <property type="term" value="C:cytosol"/>
    <property type="evidence" value="ECO:0007669"/>
    <property type="project" value="TreeGrafter"/>
</dbReference>
<dbReference type="InterPro" id="IPR001155">
    <property type="entry name" value="OxRdtase_FMN_N"/>
</dbReference>
<gene>
    <name evidence="5" type="ORF">HZF05_03440</name>
</gene>
<accession>A0A838L1S9</accession>
<dbReference type="PANTHER" id="PTHR22893">
    <property type="entry name" value="NADH OXIDOREDUCTASE-RELATED"/>
    <property type="match status" value="1"/>
</dbReference>
<dbReference type="GO" id="GO:0016628">
    <property type="term" value="F:oxidoreductase activity, acting on the CH-CH group of donors, NAD or NADP as acceptor"/>
    <property type="evidence" value="ECO:0007669"/>
    <property type="project" value="UniProtKB-ARBA"/>
</dbReference>